<evidence type="ECO:0000313" key="2">
    <source>
        <dbReference type="EMBL" id="CUO92371.1"/>
    </source>
</evidence>
<keyword evidence="2" id="KW-0808">Transferase</keyword>
<name>A0A174J140_9CLOT</name>
<dbReference type="Proteomes" id="UP000095594">
    <property type="component" value="Unassembled WGS sequence"/>
</dbReference>
<reference evidence="2 3" key="1">
    <citation type="submission" date="2015-09" db="EMBL/GenBank/DDBJ databases">
        <authorList>
            <consortium name="Pathogen Informatics"/>
        </authorList>
    </citation>
    <scope>NUCLEOTIDE SEQUENCE [LARGE SCALE GENOMIC DNA]</scope>
    <source>
        <strain evidence="2 3">2789STDY5834856</strain>
    </source>
</reference>
<dbReference type="CDD" id="cd04301">
    <property type="entry name" value="NAT_SF"/>
    <property type="match status" value="1"/>
</dbReference>
<organism evidence="2 3">
    <name type="scientific">Clostridium disporicum</name>
    <dbReference type="NCBI Taxonomy" id="84024"/>
    <lineage>
        <taxon>Bacteria</taxon>
        <taxon>Bacillati</taxon>
        <taxon>Bacillota</taxon>
        <taxon>Clostridia</taxon>
        <taxon>Eubacteriales</taxon>
        <taxon>Clostridiaceae</taxon>
        <taxon>Clostridium</taxon>
    </lineage>
</organism>
<dbReference type="Pfam" id="PF00583">
    <property type="entry name" value="Acetyltransf_1"/>
    <property type="match status" value="1"/>
</dbReference>
<sequence>MLLKITELVDENSKKLMDIYRESNIDNIKHFYPKITDMEIGRRKVEKDYVNYLKNDFLTDSDRCCYVWEENGIWVSALRFYKIKDKLYYLEALETHPDYRKKGFAEKLICGVIDKLKSDGDFEIKSYTGKKNIASQMTHEKCGFKRIEERVFNYSINEYVENVINYIYSYEAH</sequence>
<protein>
    <submittedName>
        <fullName evidence="2">GCN5-like N-acetyltransferase</fullName>
    </submittedName>
</protein>
<dbReference type="SUPFAM" id="SSF55729">
    <property type="entry name" value="Acyl-CoA N-acyltransferases (Nat)"/>
    <property type="match status" value="1"/>
</dbReference>
<evidence type="ECO:0000313" key="3">
    <source>
        <dbReference type="Proteomes" id="UP000095594"/>
    </source>
</evidence>
<dbReference type="OrthoDB" id="8365150at2"/>
<feature type="domain" description="N-acetyltransferase" evidence="1">
    <location>
        <begin position="18"/>
        <end position="173"/>
    </location>
</feature>
<dbReference type="EMBL" id="CYZX01000019">
    <property type="protein sequence ID" value="CUO92371.1"/>
    <property type="molecule type" value="Genomic_DNA"/>
</dbReference>
<proteinExistence type="predicted"/>
<dbReference type="PROSITE" id="PS51186">
    <property type="entry name" value="GNAT"/>
    <property type="match status" value="1"/>
</dbReference>
<accession>A0A174J140</accession>
<evidence type="ECO:0000259" key="1">
    <source>
        <dbReference type="PROSITE" id="PS51186"/>
    </source>
</evidence>
<dbReference type="GO" id="GO:0016747">
    <property type="term" value="F:acyltransferase activity, transferring groups other than amino-acyl groups"/>
    <property type="evidence" value="ECO:0007669"/>
    <property type="project" value="InterPro"/>
</dbReference>
<dbReference type="AlphaFoldDB" id="A0A174J140"/>
<dbReference type="InterPro" id="IPR016181">
    <property type="entry name" value="Acyl_CoA_acyltransferase"/>
</dbReference>
<gene>
    <name evidence="2" type="ORF">ERS852471_02619</name>
</gene>
<dbReference type="Gene3D" id="3.40.630.30">
    <property type="match status" value="1"/>
</dbReference>
<dbReference type="InterPro" id="IPR000182">
    <property type="entry name" value="GNAT_dom"/>
</dbReference>
<dbReference type="RefSeq" id="WP_055267235.1">
    <property type="nucleotide sequence ID" value="NZ_CABIXQ010000019.1"/>
</dbReference>